<evidence type="ECO:0000256" key="1">
    <source>
        <dbReference type="ARBA" id="ARBA00022801"/>
    </source>
</evidence>
<gene>
    <name evidence="3" type="ORF">MVEN_01563400</name>
</gene>
<evidence type="ECO:0000313" key="3">
    <source>
        <dbReference type="EMBL" id="KAF7345453.1"/>
    </source>
</evidence>
<name>A0A8H6XPA7_9AGAR</name>
<dbReference type="EMBL" id="JACAZI010000013">
    <property type="protein sequence ID" value="KAF7345453.1"/>
    <property type="molecule type" value="Genomic_DNA"/>
</dbReference>
<keyword evidence="2" id="KW-0732">Signal</keyword>
<keyword evidence="4" id="KW-1185">Reference proteome</keyword>
<keyword evidence="1 3" id="KW-0378">Hydrolase</keyword>
<feature type="chain" id="PRO_5035003302" evidence="2">
    <location>
        <begin position="25"/>
        <end position="444"/>
    </location>
</feature>
<dbReference type="AlphaFoldDB" id="A0A8H6XPA7"/>
<dbReference type="InterPro" id="IPR012341">
    <property type="entry name" value="6hp_glycosidase-like_sf"/>
</dbReference>
<dbReference type="SUPFAM" id="SSF48208">
    <property type="entry name" value="Six-hairpin glycosidases"/>
    <property type="match status" value="1"/>
</dbReference>
<evidence type="ECO:0000313" key="4">
    <source>
        <dbReference type="Proteomes" id="UP000620124"/>
    </source>
</evidence>
<proteinExistence type="predicted"/>
<accession>A0A8H6XPA7</accession>
<organism evidence="3 4">
    <name type="scientific">Mycena venus</name>
    <dbReference type="NCBI Taxonomy" id="2733690"/>
    <lineage>
        <taxon>Eukaryota</taxon>
        <taxon>Fungi</taxon>
        <taxon>Dikarya</taxon>
        <taxon>Basidiomycota</taxon>
        <taxon>Agaricomycotina</taxon>
        <taxon>Agaricomycetes</taxon>
        <taxon>Agaricomycetidae</taxon>
        <taxon>Agaricales</taxon>
        <taxon>Marasmiineae</taxon>
        <taxon>Mycenaceae</taxon>
        <taxon>Mycena</taxon>
    </lineage>
</organism>
<dbReference type="PANTHER" id="PTHR41814:SF1">
    <property type="entry name" value="CELLULASE"/>
    <property type="match status" value="1"/>
</dbReference>
<dbReference type="Pfam" id="PF07470">
    <property type="entry name" value="Glyco_hydro_88"/>
    <property type="match status" value="1"/>
</dbReference>
<dbReference type="OrthoDB" id="4138492at2759"/>
<dbReference type="PANTHER" id="PTHR41814">
    <property type="entry name" value="EXPRESSED PROTEIN"/>
    <property type="match status" value="1"/>
</dbReference>
<dbReference type="GO" id="GO:0016787">
    <property type="term" value="F:hydrolase activity"/>
    <property type="evidence" value="ECO:0007669"/>
    <property type="project" value="UniProtKB-KW"/>
</dbReference>
<protein>
    <submittedName>
        <fullName evidence="3">Unsaturated rhamnogalacturonyl hydrolase YesR</fullName>
    </submittedName>
</protein>
<sequence length="444" mass="47064">MSTTSRRLASLSFFLAGALALVSAEDNAIPFSPGFDIAQVAALAQSLPSESWEFGTAAEALLELHNPELSVFGDSPFPVASGSKSSIQALVYAADKIVIGSTGLSNGNGATGDPASLGVSAVMLGKTNKTFADAAAVQLAYLLDTAPRYSNGAISQRADKPVLWADFMYMAPPFMAFYAADSGNATLLRDTYKQCGLYRDVLQSNGKGLWKHIVGPEAADPGHWSTGNAWAAAGMARVLATIMRAPVAQDVSWCTGAISDLSGWIKEILDAAMGAPLDGGLLRNYIDSSAEPVFGEISGSSLLASVAYRMAVLRPDAFDASYVAWADGIRKEFGTGGHVKSGVVSPAVNPHNWHDPDPDTSGSPEGQAMVVLMYAAWRDCVVAGTCQQAQAKTQTQATKTTEVLTQAVQTSQVPRRKCSANHAARRALQLEQSRRMQYVRRIQH</sequence>
<dbReference type="Proteomes" id="UP000620124">
    <property type="component" value="Unassembled WGS sequence"/>
</dbReference>
<dbReference type="InterPro" id="IPR010905">
    <property type="entry name" value="Glyco_hydro_88"/>
</dbReference>
<dbReference type="GO" id="GO:0005975">
    <property type="term" value="P:carbohydrate metabolic process"/>
    <property type="evidence" value="ECO:0007669"/>
    <property type="project" value="InterPro"/>
</dbReference>
<feature type="signal peptide" evidence="2">
    <location>
        <begin position="1"/>
        <end position="24"/>
    </location>
</feature>
<reference evidence="3" key="1">
    <citation type="submission" date="2020-05" db="EMBL/GenBank/DDBJ databases">
        <title>Mycena genomes resolve the evolution of fungal bioluminescence.</title>
        <authorList>
            <person name="Tsai I.J."/>
        </authorList>
    </citation>
    <scope>NUCLEOTIDE SEQUENCE</scope>
    <source>
        <strain evidence="3">CCC161011</strain>
    </source>
</reference>
<comment type="caution">
    <text evidence="3">The sequence shown here is derived from an EMBL/GenBank/DDBJ whole genome shotgun (WGS) entry which is preliminary data.</text>
</comment>
<evidence type="ECO:0000256" key="2">
    <source>
        <dbReference type="SAM" id="SignalP"/>
    </source>
</evidence>
<dbReference type="Gene3D" id="1.50.10.10">
    <property type="match status" value="1"/>
</dbReference>
<dbReference type="InterPro" id="IPR008928">
    <property type="entry name" value="6-hairpin_glycosidase_sf"/>
</dbReference>